<evidence type="ECO:0000313" key="3">
    <source>
        <dbReference type="Proteomes" id="UP000175691"/>
    </source>
</evidence>
<dbReference type="STRING" id="1656094.BFC18_07705"/>
<dbReference type="SUPFAM" id="SSF53271">
    <property type="entry name" value="PRTase-like"/>
    <property type="match status" value="1"/>
</dbReference>
<dbReference type="InterPro" id="IPR029057">
    <property type="entry name" value="PRTase-like"/>
</dbReference>
<keyword evidence="3" id="KW-1185">Reference proteome</keyword>
<dbReference type="RefSeq" id="WP_070124499.1">
    <property type="nucleotide sequence ID" value="NZ_MDHN01000013.1"/>
</dbReference>
<proteinExistence type="inferred from homology"/>
<dbReference type="EMBL" id="MDHN01000013">
    <property type="protein sequence ID" value="OFC71606.1"/>
    <property type="molecule type" value="Genomic_DNA"/>
</dbReference>
<dbReference type="PANTHER" id="PTHR47505">
    <property type="entry name" value="DNA UTILIZATION PROTEIN YHGH"/>
    <property type="match status" value="1"/>
</dbReference>
<protein>
    <recommendedName>
        <fullName evidence="4">Phosphoribosyltransferase domain-containing protein</fullName>
    </recommendedName>
</protein>
<dbReference type="CDD" id="cd06223">
    <property type="entry name" value="PRTases_typeI"/>
    <property type="match status" value="1"/>
</dbReference>
<sequence>MRLPNLVCMLCNQYSDTPVCSFCKFDTRFLLQLNYRGNLLRYPAISQQFRHTGYSCLRACGEYVWPFDTLIHNTKFKRCLISPSILANWFVEMCLDDDSLLPDCLLPVPIQLRRFIRRQFNQSTEIARQIGRAIDRPINTDWASRTGGKTQSGLSRAERLLNLRQAFTVQVPEDVHHVAIIDDVMTTGTTADVLARQLRAQNPDIIVEVWAMAITLRKPLTQTRL</sequence>
<dbReference type="AlphaFoldDB" id="A0A1E7ZDL5"/>
<gene>
    <name evidence="2" type="ORF">BFC18_07705</name>
</gene>
<dbReference type="PANTHER" id="PTHR47505:SF1">
    <property type="entry name" value="DNA UTILIZATION PROTEIN YHGH"/>
    <property type="match status" value="1"/>
</dbReference>
<accession>A0A1E7ZDL5</accession>
<evidence type="ECO:0000256" key="1">
    <source>
        <dbReference type="ARBA" id="ARBA00008007"/>
    </source>
</evidence>
<name>A0A1E7ZDL5_9ALTE</name>
<comment type="similarity">
    <text evidence="1">Belongs to the ComF/GntX family.</text>
</comment>
<reference evidence="2 3" key="1">
    <citation type="submission" date="2016-08" db="EMBL/GenBank/DDBJ databases">
        <authorList>
            <person name="Seilhamer J.J."/>
        </authorList>
    </citation>
    <scope>NUCLEOTIDE SEQUENCE [LARGE SCALE GENOMIC DNA]</scope>
    <source>
        <strain evidence="2 3">KCTC 42603</strain>
    </source>
</reference>
<comment type="caution">
    <text evidence="2">The sequence shown here is derived from an EMBL/GenBank/DDBJ whole genome shotgun (WGS) entry which is preliminary data.</text>
</comment>
<dbReference type="OrthoDB" id="9793412at2"/>
<evidence type="ECO:0000313" key="2">
    <source>
        <dbReference type="EMBL" id="OFC71606.1"/>
    </source>
</evidence>
<evidence type="ECO:0008006" key="4">
    <source>
        <dbReference type="Google" id="ProtNLM"/>
    </source>
</evidence>
<organism evidence="2 3">
    <name type="scientific">Alteromonas confluentis</name>
    <dbReference type="NCBI Taxonomy" id="1656094"/>
    <lineage>
        <taxon>Bacteria</taxon>
        <taxon>Pseudomonadati</taxon>
        <taxon>Pseudomonadota</taxon>
        <taxon>Gammaproteobacteria</taxon>
        <taxon>Alteromonadales</taxon>
        <taxon>Alteromonadaceae</taxon>
        <taxon>Alteromonas/Salinimonas group</taxon>
        <taxon>Alteromonas</taxon>
    </lineage>
</organism>
<dbReference type="InterPro" id="IPR051910">
    <property type="entry name" value="ComF/GntX_DNA_util-trans"/>
</dbReference>
<dbReference type="InterPro" id="IPR000836">
    <property type="entry name" value="PRTase_dom"/>
</dbReference>
<dbReference type="Gene3D" id="3.40.50.2020">
    <property type="match status" value="1"/>
</dbReference>
<dbReference type="Proteomes" id="UP000175691">
    <property type="component" value="Unassembled WGS sequence"/>
</dbReference>